<comment type="caution">
    <text evidence="2">The sequence shown here is derived from an EMBL/GenBank/DDBJ whole genome shotgun (WGS) entry which is preliminary data.</text>
</comment>
<sequence>MHPEIIRDAPGACPICGMALEPLVPSDEPSEELADFTRRMWNSAAAGVPSESRHTAFRVC</sequence>
<organism evidence="2 3">
    <name type="scientific">Sulfitobacter indolifex HEL-45</name>
    <dbReference type="NCBI Taxonomy" id="391624"/>
    <lineage>
        <taxon>Bacteria</taxon>
        <taxon>Pseudomonadati</taxon>
        <taxon>Pseudomonadota</taxon>
        <taxon>Alphaproteobacteria</taxon>
        <taxon>Rhodobacterales</taxon>
        <taxon>Roseobacteraceae</taxon>
        <taxon>Sulfitobacter</taxon>
    </lineage>
</organism>
<dbReference type="EMBL" id="ABID01000045">
    <property type="protein sequence ID" value="EDQ03093.1"/>
    <property type="molecule type" value="Genomic_DNA"/>
</dbReference>
<evidence type="ECO:0000259" key="1">
    <source>
        <dbReference type="Pfam" id="PF19335"/>
    </source>
</evidence>
<dbReference type="InterPro" id="IPR045800">
    <property type="entry name" value="HMBD"/>
</dbReference>
<proteinExistence type="predicted"/>
<gene>
    <name evidence="2" type="ORF">OIHEL45_18971</name>
</gene>
<name>A0ABP2D496_9RHOB</name>
<keyword evidence="3" id="KW-1185">Reference proteome</keyword>
<evidence type="ECO:0000313" key="2">
    <source>
        <dbReference type="EMBL" id="EDQ03093.1"/>
    </source>
</evidence>
<evidence type="ECO:0000313" key="3">
    <source>
        <dbReference type="Proteomes" id="UP000003257"/>
    </source>
</evidence>
<feature type="domain" description="Heavy metal binding" evidence="1">
    <location>
        <begin position="1"/>
        <end position="22"/>
    </location>
</feature>
<dbReference type="Pfam" id="PF19335">
    <property type="entry name" value="HMBD"/>
    <property type="match status" value="1"/>
</dbReference>
<reference evidence="2 3" key="1">
    <citation type="submission" date="2007-11" db="EMBL/GenBank/DDBJ databases">
        <authorList>
            <person name="Wagner-Dobler I."/>
            <person name="Ferriera S."/>
            <person name="Johnson J."/>
            <person name="Kravitz S."/>
            <person name="Beeson K."/>
            <person name="Sutton G."/>
            <person name="Rogers Y.-H."/>
            <person name="Friedman R."/>
            <person name="Frazier M."/>
            <person name="Venter J.C."/>
        </authorList>
    </citation>
    <scope>NUCLEOTIDE SEQUENCE [LARGE SCALE GENOMIC DNA]</scope>
    <source>
        <strain evidence="2 3">HEL-45</strain>
    </source>
</reference>
<dbReference type="Proteomes" id="UP000003257">
    <property type="component" value="Unassembled WGS sequence"/>
</dbReference>
<accession>A0ABP2D496</accession>
<protein>
    <submittedName>
        <fullName evidence="2">Heavy metal translocating P-type ATPase</fullName>
    </submittedName>
</protein>